<dbReference type="InterPro" id="IPR016047">
    <property type="entry name" value="M23ase_b-sheet_dom"/>
</dbReference>
<keyword evidence="7" id="KW-1133">Transmembrane helix</keyword>
<name>A0A494T8R1_SPHPE</name>
<dbReference type="OrthoDB" id="9800107at2"/>
<dbReference type="Proteomes" id="UP000276254">
    <property type="component" value="Chromosome"/>
</dbReference>
<keyword evidence="4" id="KW-0378">Hydrolase</keyword>
<keyword evidence="10" id="KW-1185">Reference proteome</keyword>
<evidence type="ECO:0000256" key="5">
    <source>
        <dbReference type="ARBA" id="ARBA00022833"/>
    </source>
</evidence>
<accession>A0A494T8R1</accession>
<evidence type="ECO:0000256" key="2">
    <source>
        <dbReference type="ARBA" id="ARBA00022670"/>
    </source>
</evidence>
<keyword evidence="7" id="KW-0472">Membrane</keyword>
<dbReference type="GO" id="GO:0004222">
    <property type="term" value="F:metalloendopeptidase activity"/>
    <property type="evidence" value="ECO:0007669"/>
    <property type="project" value="TreeGrafter"/>
</dbReference>
<evidence type="ECO:0000313" key="9">
    <source>
        <dbReference type="EMBL" id="AYJ85729.1"/>
    </source>
</evidence>
<keyword evidence="6" id="KW-0482">Metalloprotease</keyword>
<feature type="transmembrane region" description="Helical" evidence="7">
    <location>
        <begin position="6"/>
        <end position="23"/>
    </location>
</feature>
<evidence type="ECO:0000256" key="4">
    <source>
        <dbReference type="ARBA" id="ARBA00022801"/>
    </source>
</evidence>
<evidence type="ECO:0000256" key="3">
    <source>
        <dbReference type="ARBA" id="ARBA00022723"/>
    </source>
</evidence>
<dbReference type="EMBL" id="CP032829">
    <property type="protein sequence ID" value="AYJ85729.1"/>
    <property type="molecule type" value="Genomic_DNA"/>
</dbReference>
<dbReference type="RefSeq" id="WP_121152354.1">
    <property type="nucleotide sequence ID" value="NZ_CP032829.1"/>
</dbReference>
<dbReference type="GO" id="GO:0006508">
    <property type="term" value="P:proteolysis"/>
    <property type="evidence" value="ECO:0007669"/>
    <property type="project" value="UniProtKB-KW"/>
</dbReference>
<evidence type="ECO:0000256" key="6">
    <source>
        <dbReference type="ARBA" id="ARBA00023049"/>
    </source>
</evidence>
<keyword evidence="5" id="KW-0862">Zinc</keyword>
<dbReference type="GO" id="GO:0046872">
    <property type="term" value="F:metal ion binding"/>
    <property type="evidence" value="ECO:0007669"/>
    <property type="project" value="UniProtKB-KW"/>
</dbReference>
<evidence type="ECO:0000313" key="10">
    <source>
        <dbReference type="Proteomes" id="UP000276254"/>
    </source>
</evidence>
<dbReference type="AlphaFoldDB" id="A0A494T8R1"/>
<dbReference type="PANTHER" id="PTHR21666">
    <property type="entry name" value="PEPTIDASE-RELATED"/>
    <property type="match status" value="1"/>
</dbReference>
<protein>
    <submittedName>
        <fullName evidence="9">M23 family metallopeptidase</fullName>
    </submittedName>
</protein>
<evidence type="ECO:0000259" key="8">
    <source>
        <dbReference type="Pfam" id="PF01551"/>
    </source>
</evidence>
<gene>
    <name evidence="9" type="ORF">D3Y57_06785</name>
</gene>
<evidence type="ECO:0000256" key="7">
    <source>
        <dbReference type="SAM" id="Phobius"/>
    </source>
</evidence>
<dbReference type="CDD" id="cd12797">
    <property type="entry name" value="M23_peptidase"/>
    <property type="match status" value="1"/>
</dbReference>
<proteinExistence type="predicted"/>
<comment type="cofactor">
    <cofactor evidence="1">
        <name>Zn(2+)</name>
        <dbReference type="ChEBI" id="CHEBI:29105"/>
    </cofactor>
</comment>
<dbReference type="Gene3D" id="2.70.70.10">
    <property type="entry name" value="Glucose Permease (Domain IIA)"/>
    <property type="match status" value="1"/>
</dbReference>
<dbReference type="Pfam" id="PF01551">
    <property type="entry name" value="Peptidase_M23"/>
    <property type="match status" value="1"/>
</dbReference>
<reference evidence="9 10" key="1">
    <citation type="submission" date="2018-09" db="EMBL/GenBank/DDBJ databases">
        <title>Sphingomonas peninsula sp. nov., isolated from fildes peninsula, Antarctic soil.</title>
        <authorList>
            <person name="Yingchao G."/>
        </authorList>
    </citation>
    <scope>NUCLEOTIDE SEQUENCE [LARGE SCALE GENOMIC DNA]</scope>
    <source>
        <strain evidence="9 10">YZ-8</strain>
    </source>
</reference>
<dbReference type="SUPFAM" id="SSF51261">
    <property type="entry name" value="Duplicated hybrid motif"/>
    <property type="match status" value="1"/>
</dbReference>
<keyword evidence="7" id="KW-0812">Transmembrane</keyword>
<dbReference type="InterPro" id="IPR050570">
    <property type="entry name" value="Cell_wall_metabolism_enzyme"/>
</dbReference>
<organism evidence="9 10">
    <name type="scientific">Sphingomonas paeninsulae</name>
    <dbReference type="NCBI Taxonomy" id="2319844"/>
    <lineage>
        <taxon>Bacteria</taxon>
        <taxon>Pseudomonadati</taxon>
        <taxon>Pseudomonadota</taxon>
        <taxon>Alphaproteobacteria</taxon>
        <taxon>Sphingomonadales</taxon>
        <taxon>Sphingomonadaceae</taxon>
        <taxon>Sphingomonas</taxon>
    </lineage>
</organism>
<evidence type="ECO:0000256" key="1">
    <source>
        <dbReference type="ARBA" id="ARBA00001947"/>
    </source>
</evidence>
<sequence length="192" mass="20600">MNRIGWLFLTVIAVVIGGFLFLVHPVKWTTPNSGAADASVENGGARSLVIPVVGVARSALTETYADPRAGGTRDHRAIDITAPKGTPVLAASAGRVEKLFDSKDGGHTIYVRTLDGKQSHYYAHLDRYVDGLREGQVVAQGEMIAFVGSTGDADRGAPHLHFAIHNMTPTDKWYEGTSVDPYPYLAGKAPTR</sequence>
<dbReference type="PANTHER" id="PTHR21666:SF288">
    <property type="entry name" value="CELL DIVISION PROTEIN YTFB"/>
    <property type="match status" value="1"/>
</dbReference>
<keyword evidence="2" id="KW-0645">Protease</keyword>
<dbReference type="KEGG" id="spha:D3Y57_06785"/>
<dbReference type="InterPro" id="IPR011055">
    <property type="entry name" value="Dup_hybrid_motif"/>
</dbReference>
<feature type="domain" description="M23ase beta-sheet core" evidence="8">
    <location>
        <begin position="74"/>
        <end position="175"/>
    </location>
</feature>
<keyword evidence="3" id="KW-0479">Metal-binding</keyword>